<evidence type="ECO:0000313" key="2">
    <source>
        <dbReference type="Proteomes" id="UP000232883"/>
    </source>
</evidence>
<evidence type="ECO:0000313" key="1">
    <source>
        <dbReference type="EMBL" id="AUD01900.1"/>
    </source>
</evidence>
<dbReference type="Pfam" id="PF10604">
    <property type="entry name" value="Polyketide_cyc2"/>
    <property type="match status" value="1"/>
</dbReference>
<organism evidence="1 2">
    <name type="scientific">Spirosoma pollinicola</name>
    <dbReference type="NCBI Taxonomy" id="2057025"/>
    <lineage>
        <taxon>Bacteria</taxon>
        <taxon>Pseudomonadati</taxon>
        <taxon>Bacteroidota</taxon>
        <taxon>Cytophagia</taxon>
        <taxon>Cytophagales</taxon>
        <taxon>Cytophagaceae</taxon>
        <taxon>Spirosoma</taxon>
    </lineage>
</organism>
<dbReference type="OrthoDB" id="191189at2"/>
<dbReference type="InterPro" id="IPR019587">
    <property type="entry name" value="Polyketide_cyclase/dehydratase"/>
</dbReference>
<dbReference type="Proteomes" id="UP000232883">
    <property type="component" value="Chromosome"/>
</dbReference>
<dbReference type="EMBL" id="CP025096">
    <property type="protein sequence ID" value="AUD01900.1"/>
    <property type="molecule type" value="Genomic_DNA"/>
</dbReference>
<dbReference type="CDD" id="cd07822">
    <property type="entry name" value="SRPBCC_4"/>
    <property type="match status" value="1"/>
</dbReference>
<accession>A0A2K8YW79</accession>
<name>A0A2K8YW79_9BACT</name>
<dbReference type="SUPFAM" id="SSF55961">
    <property type="entry name" value="Bet v1-like"/>
    <property type="match status" value="1"/>
</dbReference>
<protein>
    <submittedName>
        <fullName evidence="1">SRPBCC domain-containing protein</fullName>
    </submittedName>
</protein>
<keyword evidence="2" id="KW-1185">Reference proteome</keyword>
<reference evidence="1 2" key="1">
    <citation type="submission" date="2017-11" db="EMBL/GenBank/DDBJ databases">
        <title>Taxonomic description and genome sequences of Spirosoma HA7 sp. nov., isolated from pollen microhabitat of Corylus avellana.</title>
        <authorList>
            <person name="Ambika Manirajan B."/>
            <person name="Suarez C."/>
            <person name="Ratering S."/>
            <person name="Geissler-Plaum R."/>
            <person name="Cardinale M."/>
            <person name="Sylvia S."/>
        </authorList>
    </citation>
    <scope>NUCLEOTIDE SEQUENCE [LARGE SCALE GENOMIC DNA]</scope>
    <source>
        <strain evidence="1 2">HA7</strain>
    </source>
</reference>
<dbReference type="InterPro" id="IPR023393">
    <property type="entry name" value="START-like_dom_sf"/>
</dbReference>
<dbReference type="Gene3D" id="3.30.530.20">
    <property type="match status" value="1"/>
</dbReference>
<dbReference type="RefSeq" id="WP_100987620.1">
    <property type="nucleotide sequence ID" value="NZ_CP025096.1"/>
</dbReference>
<proteinExistence type="predicted"/>
<sequence>MANTPYLTQDGKANTVKKLFSRETSVSITIDADPSIIWALLTTASDYPRWNSTIVSIEGTISPNEKIKLTSTLDPKRVFTLQIKQVDPEKKLVWGDSMGNRIYALTSSGKGSTRFSMTEKIGGPLFPLFAKMIPPFDQSFNQFAADLKKEAERIMNMK</sequence>
<gene>
    <name evidence="1" type="ORF">CWM47_08755</name>
</gene>
<dbReference type="AlphaFoldDB" id="A0A2K8YW79"/>
<dbReference type="KEGG" id="spir:CWM47_08755"/>